<feature type="domain" description="SLH" evidence="4">
    <location>
        <begin position="156"/>
        <end position="218"/>
    </location>
</feature>
<dbReference type="SMART" id="SM00635">
    <property type="entry name" value="BID_2"/>
    <property type="match status" value="5"/>
</dbReference>
<evidence type="ECO:0000259" key="3">
    <source>
        <dbReference type="PROSITE" id="PS50825"/>
    </source>
</evidence>
<dbReference type="Pfam" id="PF00395">
    <property type="entry name" value="SLH"/>
    <property type="match status" value="3"/>
</dbReference>
<organism evidence="5 6">
    <name type="scientific">Tumebacillus amylolyticus</name>
    <dbReference type="NCBI Taxonomy" id="2801339"/>
    <lineage>
        <taxon>Bacteria</taxon>
        <taxon>Bacillati</taxon>
        <taxon>Bacillota</taxon>
        <taxon>Bacilli</taxon>
        <taxon>Bacillales</taxon>
        <taxon>Alicyclobacillaceae</taxon>
        <taxon>Tumebacillus</taxon>
    </lineage>
</organism>
<sequence length="1233" mass="127657">MKKQVAKWLVATLVLTTTMSPSAAMAANTLSTGSFVDLGGVPAQTQQAIGEAVQQGLLHGDPNGAFRPTSSLTREELAVVIQEALQLPLSKGRTSFSDVDPNGWASSAIEAVRSAGIMQGDGNGLFRPTELLSRQELAVLLARASQQPLVQPRDPDAPVSDWSGVSSWAQPYVRTLLALGTMKAEGGKFAPAASLQRQEVAEMLLQTFFPKERLSTLGAVEADRVWINGVPYQLSEGVKGLLNPQNAKVLQGATLKFESTGRKLDKLTALELHANGAAAGSGQQEFSGNLVLDGQGATLDGGLSLAGDYLSVQNLTVKGDFKIGSQLANDFSARNLSVEGTTFVQGGDRNTVVFEDSQLGNVDVSKQNVRVEATGTTSVDQMTLSSDAAIVGSATANVGQVTLADGASQVEVQGTLGTLVMSGSQPVTLTGNANIGTVSVQTAAPVTLNNSGTVGKLQVLDAGSKVQVGQGLTVSSVALGAGVSANSISGLSTPTGSGTTNTAPVLLSAIPDQVVTLGGTNLPFDLAPYFHDEEQSVLHYIVASTGPSTCKVSVDANGVVTFTPLKQGKAKITVAVDDFNSQKVNTSFYVTVNLPPTSAAISDQTATVGSGPTTVDLNALFSDPDNDTLTYEASVADTSVATSGLASGQLSLNPVAAGTTTVTVKAKDGRGGELEKTFQLTVNPAPPAPNQKPVVSSAPSNQTVTVGAADYTLDLSTIFTDPDGDALTFTATSSDASVATVTAVGSQLTLHQLAVGTSTITLTATDSHGEAETATFVVTVNPAPPAPNQKPMVSSAPSNQTVTVGAADYTLDLSTVFTDPDGDVLTFDASSSDAGVATATAVGSQLTLHPLTAGTATITLTATDSLGAAESTTFNVTVLAATPNPSQNQAPEVVATIYTQVLTPTVTNDRSYDLAQLFSDADGDTLTFTAVSNSAQAATASVSGNMLTLSPGSGTGSTTVTVTASDGKGGTATYDVNVITAPLVTNGRVTIHTKQGVKENINYDLSTLFPNQTSFKIYEGTPDSTFTGPTPLNGTVWTTPGTTSPLTTWVVAADGTAAVFNVVADPQGASELYFSQYLDAGDGRIAIEMFYNGNGSPGDMATGYSVDVYRYMKNTNTMSVVNVPLHDAYPTMPYILIDSIFYDFFDIINAWYYNDEVDAYNPNTFNFTGLVLKQGTRVVDVLGDPNSHNQFMPNGGTIIRKSGIRTGSQSFSQAGEYNTFPKGTLQFFGQHTM</sequence>
<feature type="domain" description="HYR" evidence="3">
    <location>
        <begin position="786"/>
        <end position="880"/>
    </location>
</feature>
<dbReference type="Gene3D" id="2.60.40.2810">
    <property type="match status" value="1"/>
</dbReference>
<evidence type="ECO:0000256" key="2">
    <source>
        <dbReference type="SAM" id="SignalP"/>
    </source>
</evidence>
<feature type="domain" description="HYR" evidence="3">
    <location>
        <begin position="688"/>
        <end position="782"/>
    </location>
</feature>
<feature type="chain" id="PRO_5046897158" evidence="2">
    <location>
        <begin position="27"/>
        <end position="1233"/>
    </location>
</feature>
<proteinExistence type="predicted"/>
<dbReference type="EMBL" id="JAEQNB010000001">
    <property type="protein sequence ID" value="MBL0385722.1"/>
    <property type="molecule type" value="Genomic_DNA"/>
</dbReference>
<dbReference type="InterPro" id="IPR001119">
    <property type="entry name" value="SLH_dom"/>
</dbReference>
<gene>
    <name evidence="5" type="ORF">JJB07_03575</name>
</gene>
<feature type="signal peptide" evidence="2">
    <location>
        <begin position="1"/>
        <end position="26"/>
    </location>
</feature>
<feature type="domain" description="SLH" evidence="4">
    <location>
        <begin position="92"/>
        <end position="155"/>
    </location>
</feature>
<feature type="domain" description="SLH" evidence="4">
    <location>
        <begin position="32"/>
        <end position="91"/>
    </location>
</feature>
<dbReference type="InterPro" id="IPR003410">
    <property type="entry name" value="HYR_dom"/>
</dbReference>
<dbReference type="SUPFAM" id="SSF49313">
    <property type="entry name" value="Cadherin-like"/>
    <property type="match status" value="1"/>
</dbReference>
<dbReference type="RefSeq" id="WP_201631185.1">
    <property type="nucleotide sequence ID" value="NZ_JAEQNB010000001.1"/>
</dbReference>
<evidence type="ECO:0000259" key="4">
    <source>
        <dbReference type="PROSITE" id="PS51272"/>
    </source>
</evidence>
<dbReference type="InterPro" id="IPR013783">
    <property type="entry name" value="Ig-like_fold"/>
</dbReference>
<dbReference type="SUPFAM" id="SSF49299">
    <property type="entry name" value="PKD domain"/>
    <property type="match status" value="1"/>
</dbReference>
<keyword evidence="1" id="KW-0677">Repeat</keyword>
<comment type="caution">
    <text evidence="5">The sequence shown here is derived from an EMBL/GenBank/DDBJ whole genome shotgun (WGS) entry which is preliminary data.</text>
</comment>
<keyword evidence="6" id="KW-1185">Reference proteome</keyword>
<keyword evidence="2" id="KW-0732">Signal</keyword>
<protein>
    <submittedName>
        <fullName evidence="5">S-layer homology domain-containing protein</fullName>
    </submittedName>
</protein>
<dbReference type="PANTHER" id="PTHR43308:SF5">
    <property type="entry name" value="S-LAYER PROTEIN _ PEPTIDOGLYCAN ENDO-BETA-N-ACETYLGLUCOSAMINIDASE"/>
    <property type="match status" value="1"/>
</dbReference>
<dbReference type="Gene3D" id="2.60.40.10">
    <property type="entry name" value="Immunoglobulins"/>
    <property type="match status" value="4"/>
</dbReference>
<dbReference type="InterPro" id="IPR051465">
    <property type="entry name" value="Cell_Envelope_Struct_Comp"/>
</dbReference>
<name>A0ABS1J613_9BACL</name>
<evidence type="ECO:0000313" key="6">
    <source>
        <dbReference type="Proteomes" id="UP000602284"/>
    </source>
</evidence>
<dbReference type="InterPro" id="IPR015919">
    <property type="entry name" value="Cadherin-like_sf"/>
</dbReference>
<dbReference type="PROSITE" id="PS50825">
    <property type="entry name" value="HYR"/>
    <property type="match status" value="2"/>
</dbReference>
<accession>A0ABS1J613</accession>
<dbReference type="InterPro" id="IPR035986">
    <property type="entry name" value="PKD_dom_sf"/>
</dbReference>
<dbReference type="Proteomes" id="UP000602284">
    <property type="component" value="Unassembled WGS sequence"/>
</dbReference>
<evidence type="ECO:0000256" key="1">
    <source>
        <dbReference type="ARBA" id="ARBA00022737"/>
    </source>
</evidence>
<evidence type="ECO:0000313" key="5">
    <source>
        <dbReference type="EMBL" id="MBL0385722.1"/>
    </source>
</evidence>
<dbReference type="PANTHER" id="PTHR43308">
    <property type="entry name" value="OUTER MEMBRANE PROTEIN ALPHA-RELATED"/>
    <property type="match status" value="1"/>
</dbReference>
<reference evidence="5 6" key="1">
    <citation type="submission" date="2021-01" db="EMBL/GenBank/DDBJ databases">
        <title>Tumebacillus sp. strain ITR2 16S ribosomal RNA gene Genome sequencing and assembly.</title>
        <authorList>
            <person name="Kang M."/>
        </authorList>
    </citation>
    <scope>NUCLEOTIDE SEQUENCE [LARGE SCALE GENOMIC DNA]</scope>
    <source>
        <strain evidence="5 6">ITR2</strain>
    </source>
</reference>
<dbReference type="Pfam" id="PF17963">
    <property type="entry name" value="Big_9"/>
    <property type="match status" value="2"/>
</dbReference>
<dbReference type="PROSITE" id="PS51272">
    <property type="entry name" value="SLH"/>
    <property type="match status" value="3"/>
</dbReference>
<dbReference type="InterPro" id="IPR006644">
    <property type="entry name" value="Cadg"/>
</dbReference>
<dbReference type="SMART" id="SM00736">
    <property type="entry name" value="CADG"/>
    <property type="match status" value="3"/>
</dbReference>
<dbReference type="InterPro" id="IPR003343">
    <property type="entry name" value="Big_2"/>
</dbReference>